<evidence type="ECO:0000256" key="7">
    <source>
        <dbReference type="ARBA" id="ARBA00022692"/>
    </source>
</evidence>
<dbReference type="Gene3D" id="3.40.50.1000">
    <property type="entry name" value="HAD superfamily/HAD-like"/>
    <property type="match status" value="1"/>
</dbReference>
<dbReference type="InterPro" id="IPR059000">
    <property type="entry name" value="ATPase_P-type_domA"/>
</dbReference>
<dbReference type="InterPro" id="IPR004014">
    <property type="entry name" value="ATPase_P-typ_cation-transptr_N"/>
</dbReference>
<evidence type="ECO:0000256" key="6">
    <source>
        <dbReference type="ARBA" id="ARBA00022475"/>
    </source>
</evidence>
<evidence type="ECO:0000256" key="8">
    <source>
        <dbReference type="ARBA" id="ARBA00022723"/>
    </source>
</evidence>
<dbReference type="GO" id="GO:0120029">
    <property type="term" value="P:proton export across plasma membrane"/>
    <property type="evidence" value="ECO:0007669"/>
    <property type="project" value="InterPro"/>
</dbReference>
<dbReference type="Gene3D" id="2.130.10.10">
    <property type="entry name" value="YVTN repeat-like/Quinoprotein amine dehydrogenase"/>
    <property type="match status" value="1"/>
</dbReference>
<feature type="transmembrane region" description="Helical" evidence="20">
    <location>
        <begin position="294"/>
        <end position="315"/>
    </location>
</feature>
<dbReference type="PROSITE" id="PS00154">
    <property type="entry name" value="ATPASE_E1_E2"/>
    <property type="match status" value="1"/>
</dbReference>
<name>A0A0F9WWP5_TRIHA</name>
<dbReference type="PRINTS" id="PR00120">
    <property type="entry name" value="HATPASE"/>
</dbReference>
<dbReference type="InterPro" id="IPR023299">
    <property type="entry name" value="ATPase_P-typ_cyto_dom_N"/>
</dbReference>
<feature type="transmembrane region" description="Helical" evidence="20">
    <location>
        <begin position="764"/>
        <end position="785"/>
    </location>
</feature>
<keyword evidence="14 20" id="KW-1133">Transmembrane helix</keyword>
<evidence type="ECO:0000256" key="4">
    <source>
        <dbReference type="ARBA" id="ARBA00012476"/>
    </source>
</evidence>
<dbReference type="EMBL" id="JOKZ01000694">
    <property type="protein sequence ID" value="KKO96909.1"/>
    <property type="molecule type" value="Genomic_DNA"/>
</dbReference>
<dbReference type="InterPro" id="IPR036322">
    <property type="entry name" value="WD40_repeat_dom_sf"/>
</dbReference>
<dbReference type="SUPFAM" id="SSF50978">
    <property type="entry name" value="WD40 repeat-like"/>
    <property type="match status" value="1"/>
</dbReference>
<dbReference type="Pfam" id="PF00702">
    <property type="entry name" value="Hydrolase"/>
    <property type="match status" value="1"/>
</dbReference>
<keyword evidence="13" id="KW-1278">Translocase</keyword>
<dbReference type="SUPFAM" id="SSF56784">
    <property type="entry name" value="HAD-like"/>
    <property type="match status" value="1"/>
</dbReference>
<dbReference type="Gene3D" id="3.40.1110.10">
    <property type="entry name" value="Calcium-transporting ATPase, cytoplasmic domain N"/>
    <property type="match status" value="1"/>
</dbReference>
<feature type="domain" description="Cation-transporting P-type ATPase N-terminal" evidence="21">
    <location>
        <begin position="75"/>
        <end position="145"/>
    </location>
</feature>
<comment type="similarity">
    <text evidence="3">Belongs to the cation transport ATPase (P-type) (TC 3.A.3) family. Type IIIA subfamily.</text>
</comment>
<feature type="transmembrane region" description="Helical" evidence="20">
    <location>
        <begin position="117"/>
        <end position="140"/>
    </location>
</feature>
<evidence type="ECO:0000256" key="1">
    <source>
        <dbReference type="ARBA" id="ARBA00003417"/>
    </source>
</evidence>
<dbReference type="EC" id="7.1.2.1" evidence="4"/>
<dbReference type="GO" id="GO:0016887">
    <property type="term" value="F:ATP hydrolysis activity"/>
    <property type="evidence" value="ECO:0007669"/>
    <property type="project" value="InterPro"/>
</dbReference>
<dbReference type="InterPro" id="IPR036412">
    <property type="entry name" value="HAD-like_sf"/>
</dbReference>
<organism evidence="22 23">
    <name type="scientific">Trichoderma harzianum</name>
    <name type="common">Hypocrea lixii</name>
    <dbReference type="NCBI Taxonomy" id="5544"/>
    <lineage>
        <taxon>Eukaryota</taxon>
        <taxon>Fungi</taxon>
        <taxon>Dikarya</taxon>
        <taxon>Ascomycota</taxon>
        <taxon>Pezizomycotina</taxon>
        <taxon>Sordariomycetes</taxon>
        <taxon>Hypocreomycetidae</taxon>
        <taxon>Hypocreales</taxon>
        <taxon>Hypocreaceae</taxon>
        <taxon>Trichoderma</taxon>
    </lineage>
</organism>
<evidence type="ECO:0000259" key="21">
    <source>
        <dbReference type="SMART" id="SM00831"/>
    </source>
</evidence>
<dbReference type="Pfam" id="PF00122">
    <property type="entry name" value="E1-E2_ATPase"/>
    <property type="match status" value="1"/>
</dbReference>
<dbReference type="InterPro" id="IPR023298">
    <property type="entry name" value="ATPase_P-typ_TM_dom_sf"/>
</dbReference>
<evidence type="ECO:0000256" key="15">
    <source>
        <dbReference type="ARBA" id="ARBA00023065"/>
    </source>
</evidence>
<dbReference type="GO" id="GO:0008553">
    <property type="term" value="F:P-type proton-exporting transporter activity"/>
    <property type="evidence" value="ECO:0007669"/>
    <property type="project" value="UniProtKB-EC"/>
</dbReference>
<dbReference type="PANTHER" id="PTHR42861">
    <property type="entry name" value="CALCIUM-TRANSPORTING ATPASE"/>
    <property type="match status" value="1"/>
</dbReference>
<dbReference type="GO" id="GO:0046872">
    <property type="term" value="F:metal ion binding"/>
    <property type="evidence" value="ECO:0007669"/>
    <property type="project" value="UniProtKB-KW"/>
</dbReference>
<dbReference type="Pfam" id="PF00690">
    <property type="entry name" value="Cation_ATPase_N"/>
    <property type="match status" value="1"/>
</dbReference>
<dbReference type="OMA" id="APLWVFK"/>
<dbReference type="SFLD" id="SFLDS00003">
    <property type="entry name" value="Haloacid_Dehalogenase"/>
    <property type="match status" value="1"/>
</dbReference>
<evidence type="ECO:0000256" key="2">
    <source>
        <dbReference type="ARBA" id="ARBA00004651"/>
    </source>
</evidence>
<evidence type="ECO:0000313" key="22">
    <source>
        <dbReference type="EMBL" id="KKO96909.1"/>
    </source>
</evidence>
<dbReference type="FunFam" id="3.40.50.1000:FF:000008">
    <property type="entry name" value="Plasma membrane ATPase"/>
    <property type="match status" value="1"/>
</dbReference>
<dbReference type="InterPro" id="IPR015943">
    <property type="entry name" value="WD40/YVTN_repeat-like_dom_sf"/>
</dbReference>
<evidence type="ECO:0000256" key="3">
    <source>
        <dbReference type="ARBA" id="ARBA00008804"/>
    </source>
</evidence>
<dbReference type="GO" id="GO:0005524">
    <property type="term" value="F:ATP binding"/>
    <property type="evidence" value="ECO:0007669"/>
    <property type="project" value="UniProtKB-KW"/>
</dbReference>
<evidence type="ECO:0000256" key="19">
    <source>
        <dbReference type="SAM" id="MobiDB-lite"/>
    </source>
</evidence>
<dbReference type="NCBIfam" id="TIGR01647">
    <property type="entry name" value="ATPase-IIIA_H"/>
    <property type="match status" value="1"/>
</dbReference>
<comment type="function">
    <text evidence="1">The plasma membrane ATPase of plants and fungi is a hydrogen ion pump. The proton gradient it generates drives the active transport of nutrients by H(+)-symport. The resulting external acidification and/or internal alkinization may mediate growth responses.</text>
</comment>
<dbReference type="InterPro" id="IPR023214">
    <property type="entry name" value="HAD_sf"/>
</dbReference>
<feature type="transmembrane region" description="Helical" evidence="20">
    <location>
        <begin position="724"/>
        <end position="743"/>
    </location>
</feature>
<dbReference type="SUPFAM" id="SSF81665">
    <property type="entry name" value="Calcium ATPase, transmembrane domain M"/>
    <property type="match status" value="1"/>
</dbReference>
<reference evidence="23" key="1">
    <citation type="journal article" date="2015" name="Genome Announc.">
        <title>Draft whole-genome sequence of the biocontrol agent Trichoderma harzianum T6776.</title>
        <authorList>
            <person name="Baroncelli R."/>
            <person name="Piaggeschi G."/>
            <person name="Fiorini L."/>
            <person name="Bertolini E."/>
            <person name="Zapparata A."/>
            <person name="Pe M.E."/>
            <person name="Sarrocco S."/>
            <person name="Vannacci G."/>
        </authorList>
    </citation>
    <scope>NUCLEOTIDE SEQUENCE [LARGE SCALE GENOMIC DNA]</scope>
    <source>
        <strain evidence="23">T6776</strain>
    </source>
</reference>
<evidence type="ECO:0000256" key="18">
    <source>
        <dbReference type="ARBA" id="ARBA00071631"/>
    </source>
</evidence>
<keyword evidence="12" id="KW-0460">Magnesium</keyword>
<dbReference type="SMART" id="SM00831">
    <property type="entry name" value="Cation_ATPase_N"/>
    <property type="match status" value="1"/>
</dbReference>
<comment type="caution">
    <text evidence="22">The sequence shown here is derived from an EMBL/GenBank/DDBJ whole genome shotgun (WGS) entry which is preliminary data.</text>
</comment>
<dbReference type="GO" id="GO:0005886">
    <property type="term" value="C:plasma membrane"/>
    <property type="evidence" value="ECO:0007669"/>
    <property type="project" value="UniProtKB-SubCell"/>
</dbReference>
<keyword evidence="8" id="KW-0479">Metal-binding</keyword>
<evidence type="ECO:0000256" key="5">
    <source>
        <dbReference type="ARBA" id="ARBA00022448"/>
    </source>
</evidence>
<evidence type="ECO:0000256" key="16">
    <source>
        <dbReference type="ARBA" id="ARBA00023136"/>
    </source>
</evidence>
<evidence type="ECO:0000256" key="20">
    <source>
        <dbReference type="SAM" id="Phobius"/>
    </source>
</evidence>
<feature type="transmembrane region" description="Helical" evidence="20">
    <location>
        <begin position="327"/>
        <end position="359"/>
    </location>
</feature>
<evidence type="ECO:0000256" key="10">
    <source>
        <dbReference type="ARBA" id="ARBA00022781"/>
    </source>
</evidence>
<evidence type="ECO:0000256" key="12">
    <source>
        <dbReference type="ARBA" id="ARBA00022842"/>
    </source>
</evidence>
<keyword evidence="9" id="KW-0547">Nucleotide-binding</keyword>
<protein>
    <recommendedName>
        <fullName evidence="18">Plasma membrane ATPase</fullName>
        <ecNumber evidence="4">7.1.2.1</ecNumber>
    </recommendedName>
    <alternativeName>
        <fullName evidence="17">Proton pump</fullName>
    </alternativeName>
</protein>
<dbReference type="NCBIfam" id="TIGR01494">
    <property type="entry name" value="ATPase_P-type"/>
    <property type="match status" value="2"/>
</dbReference>
<dbReference type="SUPFAM" id="SSF81653">
    <property type="entry name" value="Calcium ATPase, transduction domain A"/>
    <property type="match status" value="1"/>
</dbReference>
<keyword evidence="5" id="KW-0813">Transport</keyword>
<dbReference type="Gene3D" id="2.70.150.10">
    <property type="entry name" value="Calcium-transporting ATPase, cytoplasmic transduction domain A"/>
    <property type="match status" value="1"/>
</dbReference>
<evidence type="ECO:0000256" key="11">
    <source>
        <dbReference type="ARBA" id="ARBA00022840"/>
    </source>
</evidence>
<dbReference type="InterPro" id="IPR008250">
    <property type="entry name" value="ATPase_P-typ_transduc_dom_A_sf"/>
</dbReference>
<comment type="subcellular location">
    <subcellularLocation>
        <location evidence="2">Cell membrane</location>
        <topology evidence="2">Multi-pass membrane protein</topology>
    </subcellularLocation>
</comment>
<dbReference type="InterPro" id="IPR018303">
    <property type="entry name" value="ATPase_P-typ_P_site"/>
</dbReference>
<feature type="compositionally biased region" description="Acidic residues" evidence="19">
    <location>
        <begin position="41"/>
        <end position="59"/>
    </location>
</feature>
<dbReference type="InterPro" id="IPR001757">
    <property type="entry name" value="P_typ_ATPase"/>
</dbReference>
<keyword evidence="16 20" id="KW-0472">Membrane</keyword>
<evidence type="ECO:0000256" key="9">
    <source>
        <dbReference type="ARBA" id="ARBA00022741"/>
    </source>
</evidence>
<keyword evidence="15" id="KW-0406">Ion transport</keyword>
<proteinExistence type="inferred from homology"/>
<keyword evidence="10" id="KW-0375">Hydrogen ion transport</keyword>
<gene>
    <name evidence="22" type="ORF">THAR02_10988</name>
</gene>
<dbReference type="OrthoDB" id="116380at2759"/>
<feature type="transmembrane region" description="Helical" evidence="20">
    <location>
        <begin position="830"/>
        <end position="853"/>
    </location>
</feature>
<feature type="region of interest" description="Disordered" evidence="19">
    <location>
        <begin position="1"/>
        <end position="78"/>
    </location>
</feature>
<dbReference type="InterPro" id="IPR006534">
    <property type="entry name" value="P-type_ATPase_IIIA"/>
</dbReference>
<evidence type="ECO:0000256" key="13">
    <source>
        <dbReference type="ARBA" id="ARBA00022967"/>
    </source>
</evidence>
<evidence type="ECO:0000256" key="14">
    <source>
        <dbReference type="ARBA" id="ARBA00022989"/>
    </source>
</evidence>
<dbReference type="CDD" id="cd02076">
    <property type="entry name" value="P-type_ATPase_H"/>
    <property type="match status" value="1"/>
</dbReference>
<evidence type="ECO:0000256" key="17">
    <source>
        <dbReference type="ARBA" id="ARBA00031813"/>
    </source>
</evidence>
<evidence type="ECO:0000313" key="23">
    <source>
        <dbReference type="Proteomes" id="UP000034112"/>
    </source>
</evidence>
<accession>A0A0F9WWP5</accession>
<dbReference type="SFLD" id="SFLDG00002">
    <property type="entry name" value="C1.7:_P-type_atpase_like"/>
    <property type="match status" value="1"/>
</dbReference>
<dbReference type="SFLD" id="SFLDF00027">
    <property type="entry name" value="p-type_atpase"/>
    <property type="match status" value="1"/>
</dbReference>
<sequence>MADDKAVGAPALDTNIESGNFDEKRAQPPTEAVPPKKDAPAEEEEEDEDIDALIEDLESEDGHAFEEEEEETNPATGRIVPEDMLQTDSRLGLTESEVVARRRKYGLNQMKEEKENLVLKFLGFFIGPIQFVMEAAAVLAAGLQDWVDFGVICGLLMLNACVGFIQEFQAGSIVEELKKTLALKAVVLRDGTLKEIEAPEVVPGDILQVEEGTIIPADGRIVTEGAFLQVDQSAITGESLAVDKHKGDSCYASSAVKRGEAFLVVTATGDNTFVGRAAALVSQSAGGTGHFTEVLNGIGTILLVLVILTLLVVWISSFYRSNGIVDILRFTLAITIVGVPVGLPAVVTTTMAVGAAYLAKKQAIVQKLSAIESLAGVEILCSDKTGTLTKNKLSLSEPYTVQGVDPDDLMLTACLAASRKKKGIDAIDKAFLKSLKFYPRAKSVLSKYKVIDFHPFDPVSKKVTAVVESPQGERITCVKGAPLFVLKTVEEDHPIPEDIDKAYKNCVAEFATRGFRSLGVARKRGEGAWEILGIMPCSDPPRHDTARTINEAKNLGLSIKMLTGDAVGIARETSRQLGLGTNVYNAERLGLGGGGDMPGSEVYDFVEAADGFAEVFPQHKYSVVEILQQRGYLVAMTGDGVNDAPSLKKADTGIAVEGASDAARSAADIVFLAPGLGAIIDALKTSRQIFHRMYAYVVYRIALSLHMEIFLGLWIAILNRSLNIELVVFIAIFADIATLAIAYDNAPYSQTPVKWNLPKLWGMSVLLGTVLAIGTWIALTTMYAGGKNGGIVQNFGNIDEVIFLEISLTENWLIFITRANGPFWSSIPSWQLSGAILVVDIIATLFCVFGWFIGEQTSIVAVVRIWIFSFGIFAIMGGLYYFLQGSTGFDNLMHGKSPKQNQKQRSLEDFEFKFRLDFVDAERRRYFAIENSHTAPASAEWSSASVKRRRLETQAAEEAAQQEELIENHVKRSVLTNDVAASGLLARELGASGTAGMLENEEVAAALWAQGVTDKGSIAFGLSLNYETHPHMPCFYVSGKECGTKSAIAYSTFDEVMLMGTYIETDENENLKTKAAHFRNPGRLHYEMIHCPQMSSIKYHQPTNKVLLTSKEPGRGLSLCVFTPPMDTTPDQETHWILGEIDTYRNIMYNFSRSRSWGVNQSTPAPASSDLLCVVGTSRGIQRIHLDETPSWVTQTVQMDSPPDYGVDAKIDYPGRKRHIGPQEIFSQDFQVGNHNILFAGGRQPRLWVTDLRAPTAGWNFVKHGSSIAHVRSINPHQVLVAGLRNRMSVYDMRFIQSNRNGYRERATSSPILEFPDYKNEPYFNFGWDVSTELNLVASAQDNGTIKLFSLSSGCVLPSGRALESFQTEDPVKAMMFQTLPGENSPSLYLAKGPFLKKFGCAPSDLADEE</sequence>
<dbReference type="InterPro" id="IPR044492">
    <property type="entry name" value="P_typ_ATPase_HD_dom"/>
</dbReference>
<dbReference type="Gene3D" id="1.20.1110.10">
    <property type="entry name" value="Calcium-transporting ATPase, transmembrane domain"/>
    <property type="match status" value="1"/>
</dbReference>
<dbReference type="Proteomes" id="UP000034112">
    <property type="component" value="Unassembled WGS sequence"/>
</dbReference>
<keyword evidence="6" id="KW-1003">Cell membrane</keyword>
<dbReference type="FunFam" id="2.70.150.10:FF:000011">
    <property type="entry name" value="Plasma membrane ATPase"/>
    <property type="match status" value="1"/>
</dbReference>
<dbReference type="PRINTS" id="PR00119">
    <property type="entry name" value="CATATPASE"/>
</dbReference>
<feature type="transmembrane region" description="Helical" evidence="20">
    <location>
        <begin position="146"/>
        <end position="165"/>
    </location>
</feature>
<feature type="transmembrane region" description="Helical" evidence="20">
    <location>
        <begin position="865"/>
        <end position="883"/>
    </location>
</feature>
<dbReference type="FunFam" id="3.40.1110.10:FF:000005">
    <property type="entry name" value="Plasma membrane ATPase"/>
    <property type="match status" value="1"/>
</dbReference>
<keyword evidence="11" id="KW-0067">ATP-binding</keyword>
<feature type="transmembrane region" description="Helical" evidence="20">
    <location>
        <begin position="697"/>
        <end position="718"/>
    </location>
</feature>
<keyword evidence="7 20" id="KW-0812">Transmembrane</keyword>